<gene>
    <name evidence="1" type="ORF">IGS68_26610</name>
</gene>
<reference evidence="1" key="1">
    <citation type="submission" date="2021-02" db="EMBL/GenBank/DDBJ databases">
        <title>Skermanella TT6 skin isolate.</title>
        <authorList>
            <person name="Lee K."/>
            <person name="Ganzorig M."/>
        </authorList>
    </citation>
    <scope>NUCLEOTIDE SEQUENCE</scope>
    <source>
        <strain evidence="1">TT6</strain>
    </source>
</reference>
<dbReference type="PROSITE" id="PS51257">
    <property type="entry name" value="PROKAR_LIPOPROTEIN"/>
    <property type="match status" value="1"/>
</dbReference>
<sequence>MADRQKGGLLATALLASLVTACQRPNAVDHDEHKAEFAMASYHVCMINQAEALVANRRDLAGPEIGGIIADAEQACADDFEKSRRHLIGLNGEGAGERLASNFKRAIRSDTRKAIHELTARNAKASM</sequence>
<accession>A0ABX7B5A1</accession>
<evidence type="ECO:0000313" key="1">
    <source>
        <dbReference type="EMBL" id="QQP89501.1"/>
    </source>
</evidence>
<evidence type="ECO:0008006" key="3">
    <source>
        <dbReference type="Google" id="ProtNLM"/>
    </source>
</evidence>
<protein>
    <recommendedName>
        <fullName evidence="3">Lipoprotein</fullName>
    </recommendedName>
</protein>
<name>A0ABX7B5A1_9PROT</name>
<organism evidence="1 2">
    <name type="scientific">Skermanella cutis</name>
    <dbReference type="NCBI Taxonomy" id="2775420"/>
    <lineage>
        <taxon>Bacteria</taxon>
        <taxon>Pseudomonadati</taxon>
        <taxon>Pseudomonadota</taxon>
        <taxon>Alphaproteobacteria</taxon>
        <taxon>Rhodospirillales</taxon>
        <taxon>Azospirillaceae</taxon>
        <taxon>Skermanella</taxon>
    </lineage>
</organism>
<dbReference type="EMBL" id="CP067420">
    <property type="protein sequence ID" value="QQP89501.1"/>
    <property type="molecule type" value="Genomic_DNA"/>
</dbReference>
<proteinExistence type="predicted"/>
<dbReference type="Proteomes" id="UP000595197">
    <property type="component" value="Chromosome"/>
</dbReference>
<evidence type="ECO:0000313" key="2">
    <source>
        <dbReference type="Proteomes" id="UP000595197"/>
    </source>
</evidence>
<keyword evidence="2" id="KW-1185">Reference proteome</keyword>
<dbReference type="RefSeq" id="WP_201075803.1">
    <property type="nucleotide sequence ID" value="NZ_CP067420.1"/>
</dbReference>